<dbReference type="Proteomes" id="UP000721920">
    <property type="component" value="Unassembled WGS sequence"/>
</dbReference>
<evidence type="ECO:0000313" key="1">
    <source>
        <dbReference type="EMBL" id="HJE86382.1"/>
    </source>
</evidence>
<reference evidence="1" key="1">
    <citation type="journal article" date="2021" name="PeerJ">
        <title>Extensive microbial diversity within the chicken gut microbiome revealed by metagenomics and culture.</title>
        <authorList>
            <person name="Gilroy R."/>
            <person name="Ravi A."/>
            <person name="Getino M."/>
            <person name="Pursley I."/>
            <person name="Horton D.L."/>
            <person name="Alikhan N.F."/>
            <person name="Baker D."/>
            <person name="Gharbi K."/>
            <person name="Hall N."/>
            <person name="Watson M."/>
            <person name="Adriaenssens E.M."/>
            <person name="Foster-Nyarko E."/>
            <person name="Jarju S."/>
            <person name="Secka A."/>
            <person name="Antonio M."/>
            <person name="Oren A."/>
            <person name="Chaudhuri R.R."/>
            <person name="La Ragione R."/>
            <person name="Hildebrand F."/>
            <person name="Pallen M.J."/>
        </authorList>
    </citation>
    <scope>NUCLEOTIDE SEQUENCE</scope>
    <source>
        <strain evidence="1">CHK173-2145</strain>
    </source>
</reference>
<accession>A0A921JX30</accession>
<reference evidence="1" key="2">
    <citation type="submission" date="2021-09" db="EMBL/GenBank/DDBJ databases">
        <authorList>
            <person name="Gilroy R."/>
        </authorList>
    </citation>
    <scope>NUCLEOTIDE SEQUENCE</scope>
    <source>
        <strain evidence="1">CHK173-2145</strain>
    </source>
</reference>
<dbReference type="AlphaFoldDB" id="A0A921JX30"/>
<organism evidence="1 2">
    <name type="scientific">Levilactobacillus hammesii</name>
    <dbReference type="NCBI Taxonomy" id="267633"/>
    <lineage>
        <taxon>Bacteria</taxon>
        <taxon>Bacillati</taxon>
        <taxon>Bacillota</taxon>
        <taxon>Bacilli</taxon>
        <taxon>Lactobacillales</taxon>
        <taxon>Lactobacillaceae</taxon>
        <taxon>Levilactobacillus</taxon>
    </lineage>
</organism>
<comment type="caution">
    <text evidence="1">The sequence shown here is derived from an EMBL/GenBank/DDBJ whole genome shotgun (WGS) entry which is preliminary data.</text>
</comment>
<dbReference type="EMBL" id="DYXN01000029">
    <property type="protein sequence ID" value="HJE86382.1"/>
    <property type="molecule type" value="Genomic_DNA"/>
</dbReference>
<sequence length="40" mass="4410">MIIPSKAYDIIKFCRTPLGTSALSTASQVSTFCPFVVIFR</sequence>
<evidence type="ECO:0000313" key="2">
    <source>
        <dbReference type="Proteomes" id="UP000721920"/>
    </source>
</evidence>
<proteinExistence type="predicted"/>
<gene>
    <name evidence="1" type="ORF">K8U88_02230</name>
</gene>
<protein>
    <submittedName>
        <fullName evidence="1">DUF302 domain-containing protein</fullName>
    </submittedName>
</protein>
<name>A0A921JX30_9LACO</name>